<dbReference type="Proteomes" id="UP001620626">
    <property type="component" value="Unassembled WGS sequence"/>
</dbReference>
<evidence type="ECO:0000313" key="2">
    <source>
        <dbReference type="EMBL" id="KAL3111875.1"/>
    </source>
</evidence>
<feature type="compositionally biased region" description="Low complexity" evidence="1">
    <location>
        <begin position="77"/>
        <end position="98"/>
    </location>
</feature>
<dbReference type="EMBL" id="JBICBT010000491">
    <property type="protein sequence ID" value="KAL3111875.1"/>
    <property type="molecule type" value="Genomic_DNA"/>
</dbReference>
<organism evidence="2 3">
    <name type="scientific">Heterodera trifolii</name>
    <dbReference type="NCBI Taxonomy" id="157864"/>
    <lineage>
        <taxon>Eukaryota</taxon>
        <taxon>Metazoa</taxon>
        <taxon>Ecdysozoa</taxon>
        <taxon>Nematoda</taxon>
        <taxon>Chromadorea</taxon>
        <taxon>Rhabditida</taxon>
        <taxon>Tylenchina</taxon>
        <taxon>Tylenchomorpha</taxon>
        <taxon>Tylenchoidea</taxon>
        <taxon>Heteroderidae</taxon>
        <taxon>Heteroderinae</taxon>
        <taxon>Heterodera</taxon>
    </lineage>
</organism>
<proteinExistence type="predicted"/>
<accession>A0ABD2L9F6</accession>
<feature type="compositionally biased region" description="Low complexity" evidence="1">
    <location>
        <begin position="108"/>
        <end position="128"/>
    </location>
</feature>
<evidence type="ECO:0000256" key="1">
    <source>
        <dbReference type="SAM" id="MobiDB-lite"/>
    </source>
</evidence>
<protein>
    <submittedName>
        <fullName evidence="2">Uncharacterized protein</fullName>
    </submittedName>
</protein>
<gene>
    <name evidence="2" type="ORF">niasHT_015073</name>
</gene>
<keyword evidence="3" id="KW-1185">Reference proteome</keyword>
<name>A0ABD2L9F6_9BILA</name>
<dbReference type="AlphaFoldDB" id="A0ABD2L9F6"/>
<feature type="region of interest" description="Disordered" evidence="1">
    <location>
        <begin position="37"/>
        <end position="140"/>
    </location>
</feature>
<feature type="compositionally biased region" description="Low complexity" evidence="1">
    <location>
        <begin position="48"/>
        <end position="69"/>
    </location>
</feature>
<evidence type="ECO:0000313" key="3">
    <source>
        <dbReference type="Proteomes" id="UP001620626"/>
    </source>
</evidence>
<reference evidence="2 3" key="1">
    <citation type="submission" date="2024-10" db="EMBL/GenBank/DDBJ databases">
        <authorList>
            <person name="Kim D."/>
        </authorList>
    </citation>
    <scope>NUCLEOTIDE SEQUENCE [LARGE SCALE GENOMIC DNA]</scope>
    <source>
        <strain evidence="2">BH-2024</strain>
    </source>
</reference>
<comment type="caution">
    <text evidence="2">The sequence shown here is derived from an EMBL/GenBank/DDBJ whole genome shotgun (WGS) entry which is preliminary data.</text>
</comment>
<sequence length="202" mass="21915">MAETLRQTDTPLMTTTHAFSPREISADSLFKSVVAAVRAQSPSHQPATSSTHHQQLQSQLQTQQILTSASPPPPPQSSSSLSLASPQQQQQQSPFLASAPPPPPPPQSSSSLSLAPPQQQQQSSFLASAPPPPQHRPHQFIDCEGRLTTHLIIDEDEEQQQQHQNPHYSPISNTPLEGVSQSGTEIQIAGLMTSILNVFYNQ</sequence>